<keyword evidence="2" id="KW-1185">Reference proteome</keyword>
<sequence length="53" mass="6048">MRSPVYAEDKKRRSHEYMLDQLSANRLIKLSYPTNGSAVNPEMVSAKKATSNY</sequence>
<evidence type="ECO:0000313" key="1">
    <source>
        <dbReference type="EMBL" id="MEK9512431.1"/>
    </source>
</evidence>
<dbReference type="RefSeq" id="WP_155839134.1">
    <property type="nucleotide sequence ID" value="NZ_JBBWYZ010000010.1"/>
</dbReference>
<protein>
    <submittedName>
        <fullName evidence="1">Uncharacterized protein</fullName>
    </submittedName>
</protein>
<comment type="caution">
    <text evidence="1">The sequence shown here is derived from an EMBL/GenBank/DDBJ whole genome shotgun (WGS) entry which is preliminary data.</text>
</comment>
<accession>A0ABU9EKK9</accession>
<dbReference type="EMBL" id="JBBWYZ010000010">
    <property type="protein sequence ID" value="MEK9512431.1"/>
    <property type="molecule type" value="Genomic_DNA"/>
</dbReference>
<name>A0ABU9EKK9_LIMFS</name>
<gene>
    <name evidence="1" type="ORF">AAEJ74_12250</name>
</gene>
<proteinExistence type="predicted"/>
<organism evidence="1 2">
    <name type="scientific">Limnospira fusiformis PMC 851.14</name>
    <dbReference type="NCBI Taxonomy" id="2219512"/>
    <lineage>
        <taxon>Bacteria</taxon>
        <taxon>Bacillati</taxon>
        <taxon>Cyanobacteriota</taxon>
        <taxon>Cyanophyceae</taxon>
        <taxon>Oscillatoriophycideae</taxon>
        <taxon>Oscillatoriales</taxon>
        <taxon>Sirenicapillariaceae</taxon>
        <taxon>Limnospira</taxon>
    </lineage>
</organism>
<dbReference type="Proteomes" id="UP001387447">
    <property type="component" value="Unassembled WGS sequence"/>
</dbReference>
<evidence type="ECO:0000313" key="2">
    <source>
        <dbReference type="Proteomes" id="UP001387447"/>
    </source>
</evidence>
<reference evidence="1 2" key="1">
    <citation type="journal article" date="2024" name="Front. Microbiol.">
        <title>Transcriptomic insights into the dominance of two phototrophs throughout the water column of a tropical hypersaline-alkaline crater lake (Dziani Dzaha, Mayotte).</title>
        <authorList>
            <person name="Duperron S."/>
            <person name="Halary S."/>
            <person name="Bouly J.-P."/>
            <person name="Roussel T."/>
            <person name="Hugoni M."/>
            <person name="Bruto M."/>
            <person name="Oger P."/>
            <person name="Duval C."/>
            <person name="Woo A."/>
            <person name="Jezequiel D."/>
            <person name="Ader M."/>
            <person name="Leboulanger C."/>
            <person name="Agogue H."/>
            <person name="Grossi V."/>
            <person name="Trousselier M."/>
            <person name="Bernard C."/>
        </authorList>
    </citation>
    <scope>NUCLEOTIDE SEQUENCE [LARGE SCALE GENOMIC DNA]</scope>
    <source>
        <strain evidence="1 2">PMC 851.14</strain>
    </source>
</reference>